<accession>A0ABZ0CZC7</accession>
<evidence type="ECO:0000259" key="5">
    <source>
        <dbReference type="Pfam" id="PF05118"/>
    </source>
</evidence>
<reference evidence="6 7" key="1">
    <citation type="submission" date="2023-10" db="EMBL/GenBank/DDBJ databases">
        <title>Bacteria for the degradation of biodegradable plastic PBAT(Polybutylene adipate terephthalate).</title>
        <authorList>
            <person name="Weon H.-Y."/>
            <person name="Yeon J."/>
        </authorList>
    </citation>
    <scope>NUCLEOTIDE SEQUENCE [LARGE SCALE GENOMIC DNA]</scope>
    <source>
        <strain evidence="6 7">SBD 7-3</strain>
    </source>
</reference>
<organism evidence="6 7">
    <name type="scientific">Piscinibacter gummiphilus</name>
    <dbReference type="NCBI Taxonomy" id="946333"/>
    <lineage>
        <taxon>Bacteria</taxon>
        <taxon>Pseudomonadati</taxon>
        <taxon>Pseudomonadota</taxon>
        <taxon>Betaproteobacteria</taxon>
        <taxon>Burkholderiales</taxon>
        <taxon>Sphaerotilaceae</taxon>
        <taxon>Piscinibacter</taxon>
    </lineage>
</organism>
<dbReference type="EMBL" id="CP136336">
    <property type="protein sequence ID" value="WOB10268.1"/>
    <property type="molecule type" value="Genomic_DNA"/>
</dbReference>
<keyword evidence="4" id="KW-0812">Transmembrane</keyword>
<sequence length="301" mass="34821">MLLRHWVLLTFVASALYAHLRGRERFELKRALDFTILLAPINALMYLFSRVRASAFLDTRDFPELAPLAAHWQTIRDEALRLQENGQIRAATGYNDIGFNSFFRTGWKRFYLSWYGKDMPSAQAQCPQTVALLKSIPSIKAAMFASLPPGARLTRHRDPYAGSLRYHLGLATPNDPGCYIEVDGQRYHWRDGEAVMFDETYIHHAENTTVQQRVVLFCDVERPLHSRAMRWFNRVFAKYVMAAASSQNVETEAETVGAINRFFRYLYALRLKAKALKASNRRLYYVGKWALIAALVWLLFW</sequence>
<feature type="domain" description="Aspartyl/asparaginy/proline hydroxylase" evidence="5">
    <location>
        <begin position="70"/>
        <end position="223"/>
    </location>
</feature>
<keyword evidence="4" id="KW-1133">Transmembrane helix</keyword>
<dbReference type="RefSeq" id="WP_316703175.1">
    <property type="nucleotide sequence ID" value="NZ_CP136336.1"/>
</dbReference>
<dbReference type="PANTHER" id="PTHR46332">
    <property type="entry name" value="ASPARTATE BETA-HYDROXYLASE DOMAIN-CONTAINING PROTEIN 2"/>
    <property type="match status" value="1"/>
</dbReference>
<keyword evidence="4" id="KW-0472">Membrane</keyword>
<comment type="similarity">
    <text evidence="1">Belongs to the aspartyl/asparaginyl beta-hydroxylase family.</text>
</comment>
<dbReference type="InterPro" id="IPR027443">
    <property type="entry name" value="IPNS-like_sf"/>
</dbReference>
<evidence type="ECO:0000313" key="7">
    <source>
        <dbReference type="Proteomes" id="UP001303946"/>
    </source>
</evidence>
<evidence type="ECO:0000256" key="4">
    <source>
        <dbReference type="SAM" id="Phobius"/>
    </source>
</evidence>
<evidence type="ECO:0000256" key="3">
    <source>
        <dbReference type="ARBA" id="ARBA00023002"/>
    </source>
</evidence>
<feature type="transmembrane region" description="Helical" evidence="4">
    <location>
        <begin position="283"/>
        <end position="300"/>
    </location>
</feature>
<dbReference type="InterPro" id="IPR051821">
    <property type="entry name" value="Asp/Asn_beta-hydroxylase"/>
</dbReference>
<keyword evidence="7" id="KW-1185">Reference proteome</keyword>
<feature type="transmembrane region" description="Helical" evidence="4">
    <location>
        <begin position="30"/>
        <end position="48"/>
    </location>
</feature>
<protein>
    <submittedName>
        <fullName evidence="6">Aspartyl/asparaginyl beta-hydroxylase domain-containing protein</fullName>
    </submittedName>
</protein>
<gene>
    <name evidence="6" type="ORF">RXV79_09440</name>
</gene>
<dbReference type="Pfam" id="PF05118">
    <property type="entry name" value="Asp_Arg_Hydrox"/>
    <property type="match status" value="1"/>
</dbReference>
<dbReference type="Gene3D" id="2.60.120.330">
    <property type="entry name" value="B-lactam Antibiotic, Isopenicillin N Synthase, Chain"/>
    <property type="match status" value="1"/>
</dbReference>
<evidence type="ECO:0000256" key="1">
    <source>
        <dbReference type="ARBA" id="ARBA00007730"/>
    </source>
</evidence>
<dbReference type="Proteomes" id="UP001303946">
    <property type="component" value="Chromosome"/>
</dbReference>
<keyword evidence="3" id="KW-0560">Oxidoreductase</keyword>
<evidence type="ECO:0000313" key="6">
    <source>
        <dbReference type="EMBL" id="WOB10268.1"/>
    </source>
</evidence>
<name>A0ABZ0CZC7_9BURK</name>
<dbReference type="InterPro" id="IPR007803">
    <property type="entry name" value="Asp/Arg/Pro-Hydrxlase"/>
</dbReference>
<keyword evidence="2" id="KW-0223">Dioxygenase</keyword>
<evidence type="ECO:0000256" key="2">
    <source>
        <dbReference type="ARBA" id="ARBA00022964"/>
    </source>
</evidence>
<dbReference type="PANTHER" id="PTHR46332:SF5">
    <property type="entry name" value="ASPARTATE BETA-HYDROXYLASE DOMAIN CONTAINING 2"/>
    <property type="match status" value="1"/>
</dbReference>
<dbReference type="SUPFAM" id="SSF51197">
    <property type="entry name" value="Clavaminate synthase-like"/>
    <property type="match status" value="1"/>
</dbReference>
<proteinExistence type="inferred from homology"/>